<comment type="caution">
    <text evidence="2">The sequence shown here is derived from an EMBL/GenBank/DDBJ whole genome shotgun (WGS) entry which is preliminary data.</text>
</comment>
<dbReference type="InParanoid" id="A0A2P6NCV9"/>
<proteinExistence type="predicted"/>
<accession>A0A2P6NCV9</accession>
<evidence type="ECO:0000313" key="3">
    <source>
        <dbReference type="Proteomes" id="UP000241769"/>
    </source>
</evidence>
<dbReference type="AlphaFoldDB" id="A0A2P6NCV9"/>
<feature type="signal peptide" evidence="1">
    <location>
        <begin position="1"/>
        <end position="22"/>
    </location>
</feature>
<feature type="non-terminal residue" evidence="2">
    <location>
        <position position="99"/>
    </location>
</feature>
<dbReference type="EMBL" id="MDYQ01000117">
    <property type="protein sequence ID" value="PRP81781.1"/>
    <property type="molecule type" value="Genomic_DNA"/>
</dbReference>
<evidence type="ECO:0000313" key="2">
    <source>
        <dbReference type="EMBL" id="PRP81781.1"/>
    </source>
</evidence>
<keyword evidence="1" id="KW-0732">Signal</keyword>
<evidence type="ECO:0000256" key="1">
    <source>
        <dbReference type="SAM" id="SignalP"/>
    </source>
</evidence>
<protein>
    <submittedName>
        <fullName evidence="2">Uncharacterized protein</fullName>
    </submittedName>
</protein>
<organism evidence="2 3">
    <name type="scientific">Planoprotostelium fungivorum</name>
    <dbReference type="NCBI Taxonomy" id="1890364"/>
    <lineage>
        <taxon>Eukaryota</taxon>
        <taxon>Amoebozoa</taxon>
        <taxon>Evosea</taxon>
        <taxon>Variosea</taxon>
        <taxon>Cavosteliida</taxon>
        <taxon>Cavosteliaceae</taxon>
        <taxon>Planoprotostelium</taxon>
    </lineage>
</organism>
<reference evidence="2 3" key="1">
    <citation type="journal article" date="2018" name="Genome Biol. Evol.">
        <title>Multiple Roots of Fruiting Body Formation in Amoebozoa.</title>
        <authorList>
            <person name="Hillmann F."/>
            <person name="Forbes G."/>
            <person name="Novohradska S."/>
            <person name="Ferling I."/>
            <person name="Riege K."/>
            <person name="Groth M."/>
            <person name="Westermann M."/>
            <person name="Marz M."/>
            <person name="Spaller T."/>
            <person name="Winckler T."/>
            <person name="Schaap P."/>
            <person name="Glockner G."/>
        </authorList>
    </citation>
    <scope>NUCLEOTIDE SEQUENCE [LARGE SCALE GENOMIC DNA]</scope>
    <source>
        <strain evidence="2 3">Jena</strain>
    </source>
</reference>
<name>A0A2P6NCV9_9EUKA</name>
<keyword evidence="3" id="KW-1185">Reference proteome</keyword>
<feature type="chain" id="PRO_5015119570" evidence="1">
    <location>
        <begin position="23"/>
        <end position="99"/>
    </location>
</feature>
<gene>
    <name evidence="2" type="ORF">PROFUN_10770</name>
</gene>
<dbReference type="Proteomes" id="UP000241769">
    <property type="component" value="Unassembled WGS sequence"/>
</dbReference>
<sequence length="99" mass="11076">MRLFGAARWSAFLVLENGPVLTGVLVLRRGAWHSVSVDVHLLRGAAVIGSGWLRCDRWTLDGEQASLLGDAPRREAHSIKTRFQEFIFFQRDVTQGAQV</sequence>